<dbReference type="GO" id="GO:0004527">
    <property type="term" value="F:exonuclease activity"/>
    <property type="evidence" value="ECO:0007669"/>
    <property type="project" value="UniProtKB-KW"/>
</dbReference>
<dbReference type="Pfam" id="PF09895">
    <property type="entry name" value="DUF2122"/>
    <property type="match status" value="1"/>
</dbReference>
<dbReference type="EMBL" id="DTFI01000111">
    <property type="protein sequence ID" value="HGI43616.1"/>
    <property type="molecule type" value="Genomic_DNA"/>
</dbReference>
<reference evidence="1" key="1">
    <citation type="journal article" date="2020" name="mSystems">
        <title>Genome- and Community-Level Interaction Insights into Carbon Utilization and Element Cycling Functions of Hydrothermarchaeota in Hydrothermal Sediment.</title>
        <authorList>
            <person name="Zhou Z."/>
            <person name="Liu Y."/>
            <person name="Xu W."/>
            <person name="Pan J."/>
            <person name="Luo Z.H."/>
            <person name="Li M."/>
        </authorList>
    </citation>
    <scope>NUCLEOTIDE SEQUENCE [LARGE SCALE GENOMIC DNA]</scope>
    <source>
        <strain evidence="1">SpSt-735</strain>
    </source>
</reference>
<dbReference type="InterPro" id="IPR018665">
    <property type="entry name" value="DUF2122_RecB-nuclease-rel"/>
</dbReference>
<dbReference type="InterPro" id="IPR029026">
    <property type="entry name" value="tRNA_m1G_MTases_N"/>
</dbReference>
<comment type="caution">
    <text evidence="1">The sequence shown here is derived from an EMBL/GenBank/DDBJ whole genome shotgun (WGS) entry which is preliminary data.</text>
</comment>
<protein>
    <submittedName>
        <fullName evidence="1">Exonuclease</fullName>
    </submittedName>
</protein>
<sequence length="160" mass="16941">MGIRVIPLLHNVSSPQRVIEVARAAYGLGYEIFVVSKPTGAAAQSGVPEAQRIALREGKTLVVLPSVESAAELLGAGTIVFVVPRKFADKPLEEIIRGVAGKDVEQRILLVFGGGEPGLSAREMEAGERAYISGIENDVGPTALAVIALYVVRNLLPRQS</sequence>
<keyword evidence="1" id="KW-0269">Exonuclease</keyword>
<organism evidence="1">
    <name type="scientific">Thermofilum pendens</name>
    <dbReference type="NCBI Taxonomy" id="2269"/>
    <lineage>
        <taxon>Archaea</taxon>
        <taxon>Thermoproteota</taxon>
        <taxon>Thermoprotei</taxon>
        <taxon>Thermofilales</taxon>
        <taxon>Thermofilaceae</taxon>
        <taxon>Thermofilum</taxon>
    </lineage>
</organism>
<dbReference type="AlphaFoldDB" id="A0A7C4B9K0"/>
<name>A0A7C4B9K0_THEPE</name>
<accession>A0A7C4B9K0</accession>
<dbReference type="Gene3D" id="3.40.1280.10">
    <property type="match status" value="1"/>
</dbReference>
<gene>
    <name evidence="1" type="ORF">ENV17_04445</name>
</gene>
<keyword evidence="1" id="KW-0378">Hydrolase</keyword>
<proteinExistence type="predicted"/>
<keyword evidence="1" id="KW-0540">Nuclease</keyword>
<evidence type="ECO:0000313" key="1">
    <source>
        <dbReference type="EMBL" id="HGI43616.1"/>
    </source>
</evidence>